<evidence type="ECO:0000313" key="2">
    <source>
        <dbReference type="EMBL" id="KAK5634777.1"/>
    </source>
</evidence>
<evidence type="ECO:0000313" key="3">
    <source>
        <dbReference type="Proteomes" id="UP001305414"/>
    </source>
</evidence>
<evidence type="ECO:0000256" key="1">
    <source>
        <dbReference type="SAM" id="MobiDB-lite"/>
    </source>
</evidence>
<keyword evidence="3" id="KW-1185">Reference proteome</keyword>
<sequence length="151" mass="16715">MPSLNRNFPRHRRDRDHDGHGDFVDSSRGHARLYRGRGRDRAPGARETPAVRGGEHEVQAPDRHVALEEERAVPGPDRCDGGCRALESTPRLPPPIHPTRPSYTDHKLLSLDPPRKHRTGSAGNLGSFHALIDADLDIDKDLGVGVFSEEC</sequence>
<reference evidence="2 3" key="1">
    <citation type="submission" date="2023-10" db="EMBL/GenBank/DDBJ databases">
        <title>Draft genome sequence of Xylaria bambusicola isolate GMP-LS, the root and basal stem rot pathogen of sugarcane in Indonesia.</title>
        <authorList>
            <person name="Selvaraj P."/>
            <person name="Muralishankar V."/>
            <person name="Muruganantham S."/>
            <person name="Sp S."/>
            <person name="Haryani S."/>
            <person name="Lau K.J.X."/>
            <person name="Naqvi N.I."/>
        </authorList>
    </citation>
    <scope>NUCLEOTIDE SEQUENCE [LARGE SCALE GENOMIC DNA]</scope>
    <source>
        <strain evidence="2">GMP-LS</strain>
    </source>
</reference>
<accession>A0AAN7Z9J2</accession>
<dbReference type="Proteomes" id="UP001305414">
    <property type="component" value="Unassembled WGS sequence"/>
</dbReference>
<dbReference type="EMBL" id="JAWHQM010000044">
    <property type="protein sequence ID" value="KAK5634777.1"/>
    <property type="molecule type" value="Genomic_DNA"/>
</dbReference>
<feature type="compositionally biased region" description="Basic and acidic residues" evidence="1">
    <location>
        <begin position="53"/>
        <end position="81"/>
    </location>
</feature>
<comment type="caution">
    <text evidence="2">The sequence shown here is derived from an EMBL/GenBank/DDBJ whole genome shotgun (WGS) entry which is preliminary data.</text>
</comment>
<feature type="region of interest" description="Disordered" evidence="1">
    <location>
        <begin position="1"/>
        <end position="109"/>
    </location>
</feature>
<name>A0AAN7Z9J2_9PEZI</name>
<proteinExistence type="predicted"/>
<protein>
    <submittedName>
        <fullName evidence="2">Uncharacterized protein</fullName>
    </submittedName>
</protein>
<organism evidence="2 3">
    <name type="scientific">Xylaria bambusicola</name>
    <dbReference type="NCBI Taxonomy" id="326684"/>
    <lineage>
        <taxon>Eukaryota</taxon>
        <taxon>Fungi</taxon>
        <taxon>Dikarya</taxon>
        <taxon>Ascomycota</taxon>
        <taxon>Pezizomycotina</taxon>
        <taxon>Sordariomycetes</taxon>
        <taxon>Xylariomycetidae</taxon>
        <taxon>Xylariales</taxon>
        <taxon>Xylariaceae</taxon>
        <taxon>Xylaria</taxon>
    </lineage>
</organism>
<feature type="compositionally biased region" description="Basic and acidic residues" evidence="1">
    <location>
        <begin position="15"/>
        <end position="28"/>
    </location>
</feature>
<dbReference type="AlphaFoldDB" id="A0AAN7Z9J2"/>
<gene>
    <name evidence="2" type="ORF">RRF57_010490</name>
</gene>